<feature type="transmembrane region" description="Helical" evidence="1">
    <location>
        <begin position="27"/>
        <end position="46"/>
    </location>
</feature>
<dbReference type="EMBL" id="VIGD01000008">
    <property type="protein sequence ID" value="TQE90819.1"/>
    <property type="molecule type" value="Genomic_DNA"/>
</dbReference>
<protein>
    <submittedName>
        <fullName evidence="2">DUF2269 family protein</fullName>
    </submittedName>
</protein>
<gene>
    <name evidence="2" type="ORF">FKZ59_07355</name>
</gene>
<evidence type="ECO:0000313" key="2">
    <source>
        <dbReference type="EMBL" id="TQE90819.1"/>
    </source>
</evidence>
<evidence type="ECO:0000256" key="1">
    <source>
        <dbReference type="SAM" id="Phobius"/>
    </source>
</evidence>
<sequence length="100" mass="10518">MAKVGSIILILSGLIMGALNTSLFTQGWYIASIVLYVIAHYLAVGYTGKRVKKVSEILDGYKGSDIPADAAALNKQIAAAGMTASLIAVVMIVLMSVKPF</sequence>
<proteinExistence type="predicted"/>
<reference evidence="2 3" key="1">
    <citation type="submission" date="2019-06" db="EMBL/GenBank/DDBJ databases">
        <title>Genome sequence of Ureibacillus terrenus.</title>
        <authorList>
            <person name="Maclea K.S."/>
            <person name="Simoes M."/>
        </authorList>
    </citation>
    <scope>NUCLEOTIDE SEQUENCE [LARGE SCALE GENOMIC DNA]</scope>
    <source>
        <strain evidence="2 3">ATCC BAA-384</strain>
    </source>
</reference>
<dbReference type="Pfam" id="PF10027">
    <property type="entry name" value="DUF2269"/>
    <property type="match status" value="1"/>
</dbReference>
<keyword evidence="1" id="KW-1133">Transmembrane helix</keyword>
<dbReference type="RefSeq" id="WP_141602111.1">
    <property type="nucleotide sequence ID" value="NZ_JARMSB010000008.1"/>
</dbReference>
<accession>A0A540V250</accession>
<dbReference type="AlphaFoldDB" id="A0A540V250"/>
<name>A0A540V250_9BACL</name>
<dbReference type="Proteomes" id="UP000315753">
    <property type="component" value="Unassembled WGS sequence"/>
</dbReference>
<organism evidence="2 3">
    <name type="scientific">Ureibacillus terrenus</name>
    <dbReference type="NCBI Taxonomy" id="118246"/>
    <lineage>
        <taxon>Bacteria</taxon>
        <taxon>Bacillati</taxon>
        <taxon>Bacillota</taxon>
        <taxon>Bacilli</taxon>
        <taxon>Bacillales</taxon>
        <taxon>Caryophanaceae</taxon>
        <taxon>Ureibacillus</taxon>
    </lineage>
</organism>
<feature type="transmembrane region" description="Helical" evidence="1">
    <location>
        <begin position="77"/>
        <end position="97"/>
    </location>
</feature>
<comment type="caution">
    <text evidence="2">The sequence shown here is derived from an EMBL/GenBank/DDBJ whole genome shotgun (WGS) entry which is preliminary data.</text>
</comment>
<evidence type="ECO:0000313" key="3">
    <source>
        <dbReference type="Proteomes" id="UP000315753"/>
    </source>
</evidence>
<dbReference type="OrthoDB" id="1493393at2"/>
<keyword evidence="3" id="KW-1185">Reference proteome</keyword>
<keyword evidence="1" id="KW-0812">Transmembrane</keyword>
<keyword evidence="1" id="KW-0472">Membrane</keyword>
<dbReference type="InterPro" id="IPR018729">
    <property type="entry name" value="DUF2269_transmembrane"/>
</dbReference>